<dbReference type="EMBL" id="FNHF01000003">
    <property type="protein sequence ID" value="SDM56098.1"/>
    <property type="molecule type" value="Genomic_DNA"/>
</dbReference>
<evidence type="ECO:0000259" key="1">
    <source>
        <dbReference type="Pfam" id="PF03644"/>
    </source>
</evidence>
<dbReference type="Gene3D" id="3.20.20.80">
    <property type="entry name" value="Glycosidases"/>
    <property type="match status" value="1"/>
</dbReference>
<dbReference type="Gene3D" id="2.60.120.260">
    <property type="entry name" value="Galactose-binding domain-like"/>
    <property type="match status" value="1"/>
</dbReference>
<dbReference type="InterPro" id="IPR005201">
    <property type="entry name" value="TIM_ENGase"/>
</dbReference>
<dbReference type="Proteomes" id="UP000182347">
    <property type="component" value="Unassembled WGS sequence"/>
</dbReference>
<name>A0A1G9U894_9BACI</name>
<dbReference type="Gene3D" id="2.60.40.10">
    <property type="entry name" value="Immunoglobulins"/>
    <property type="match status" value="1"/>
</dbReference>
<dbReference type="STRING" id="482461.SAMN05216244_2906"/>
<dbReference type="PANTHER" id="PTHR13246">
    <property type="entry name" value="ENDO BETA N-ACETYLGLUCOSAMINIDASE"/>
    <property type="match status" value="1"/>
</dbReference>
<reference evidence="4" key="1">
    <citation type="submission" date="2016-10" db="EMBL/GenBank/DDBJ databases">
        <authorList>
            <person name="Varghese N."/>
            <person name="Submissions S."/>
        </authorList>
    </citation>
    <scope>NUCLEOTIDE SEQUENCE [LARGE SCALE GENOMIC DNA]</scope>
    <source>
        <strain evidence="4">CGMCC 1.6199</strain>
    </source>
</reference>
<dbReference type="GO" id="GO:0005829">
    <property type="term" value="C:cytosol"/>
    <property type="evidence" value="ECO:0007669"/>
    <property type="project" value="UniProtKB-SubCell"/>
</dbReference>
<feature type="domain" description="Cytosolic endo-beta-N-acetylglucosaminidase TIM barrel" evidence="1">
    <location>
        <begin position="119"/>
        <end position="447"/>
    </location>
</feature>
<dbReference type="Pfam" id="PF21910">
    <property type="entry name" value="GH85_C"/>
    <property type="match status" value="1"/>
</dbReference>
<dbReference type="Pfam" id="PF03644">
    <property type="entry name" value="Glyco_hydro_85"/>
    <property type="match status" value="1"/>
</dbReference>
<keyword evidence="4" id="KW-1185">Reference proteome</keyword>
<dbReference type="OrthoDB" id="1089471at2"/>
<sequence>MVNRKATYFPHHLHLFLLTVIVFLLGITSLSSKVMAGDTLPIEGQGEKGDNQPYAHGYRVLDILNWSPDTDPNAEYLKASIPLQERNIPFTATQADPSLSPDTQMLNLAGDYGNAFFESYQANDNFDSLLHNYWQYTDIFASWHGLPTSEVPEELYDPEADWTERHFEFGILNLPNPAYTNAAHKNGTLSLGTIFLPREGQTHSDLLIQNDNNQFPVAEKLVEMAEFYGFDGYFINQETNISPSEISLYKEFMQEMRDKGLYIQWYDSVTDPSGKIAYQNEFNQLNSPFVKDSLLGRVSDSIFLNYWWNEQRIENSKQHAESLGLNPLYTVFTGVEAGMYKYNQPYNLRDILDPQGNPKTAIATLGSEFVLGELDADTGLDRTDNDNQYKVFERERIWWSGPNQDPTNASRNEDYPKWDGIASYIAERSVINGTRFVTNFNTGHGLRYYQNGEVVNKDEWSNINLQDILPTWQWWLENNSGKETTLKVDFDYGKDYVSGENFNYKPVGGYKGGSSLVIDGNLQEDHFLRLYKTDLNITKDSSFDITYQKSSDDEGTLKAGFIFKDEPEEIVYMEIPHSDKQKDKWITQKINLKDEAGRELAAFGLGFSPGKESTKDYQINVGEIKLSDGKKTRPDKPSNFQLEKAFDTNEMKVSWDLNDYNKVRKYHLYAKLSNGDTVFLGGTYDDHYYIKSLFGESKKATLFLKAVGPDGTESSPAKFTYDFKKEVSDLQVEEEDESLKVKWKQQGTSKTEVTLTKGGDELVFYVDRGVNELQIPIDDPNGSRYDLTVKPLKSKARGITHSGRLNDIVPAPYTGGIDVEDGVLSLDIPTPEDWHHLYLYVNGELIQHDMPHSNEVSDYLIRGTHSLKHLTNVTSGDQVEVVLEDYSGNKSDPVSYTVEE</sequence>
<dbReference type="InterPro" id="IPR032979">
    <property type="entry name" value="ENGase"/>
</dbReference>
<protein>
    <submittedName>
        <fullName evidence="3">Endo-beta-N-acetylglucosaminidase D</fullName>
    </submittedName>
</protein>
<accession>A0A1G9U894</accession>
<dbReference type="PANTHER" id="PTHR13246:SF1">
    <property type="entry name" value="CYTOSOLIC ENDO-BETA-N-ACETYLGLUCOSAMINIDASE"/>
    <property type="match status" value="1"/>
</dbReference>
<dbReference type="RefSeq" id="WP_074599975.1">
    <property type="nucleotide sequence ID" value="NZ_FNHF01000003.1"/>
</dbReference>
<evidence type="ECO:0000313" key="4">
    <source>
        <dbReference type="Proteomes" id="UP000182347"/>
    </source>
</evidence>
<evidence type="ECO:0000259" key="2">
    <source>
        <dbReference type="Pfam" id="PF21910"/>
    </source>
</evidence>
<organism evidence="3 4">
    <name type="scientific">Sediminibacillus halophilus</name>
    <dbReference type="NCBI Taxonomy" id="482461"/>
    <lineage>
        <taxon>Bacteria</taxon>
        <taxon>Bacillati</taxon>
        <taxon>Bacillota</taxon>
        <taxon>Bacilli</taxon>
        <taxon>Bacillales</taxon>
        <taxon>Bacillaceae</taxon>
        <taxon>Sediminibacillus</taxon>
    </lineage>
</organism>
<dbReference type="InterPro" id="IPR054110">
    <property type="entry name" value="EndoD-like_D2"/>
</dbReference>
<evidence type="ECO:0000313" key="3">
    <source>
        <dbReference type="EMBL" id="SDM56098.1"/>
    </source>
</evidence>
<feature type="domain" description="Endo-beta-N-acetylglucosaminidase D-like D2" evidence="2">
    <location>
        <begin position="648"/>
        <end position="723"/>
    </location>
</feature>
<dbReference type="AlphaFoldDB" id="A0A1G9U894"/>
<proteinExistence type="predicted"/>
<dbReference type="InterPro" id="IPR013783">
    <property type="entry name" value="Ig-like_fold"/>
</dbReference>
<gene>
    <name evidence="3" type="ORF">SAMN05216244_2906</name>
</gene>
<dbReference type="GO" id="GO:0033925">
    <property type="term" value="F:mannosyl-glycoprotein endo-beta-N-acetylglucosaminidase activity"/>
    <property type="evidence" value="ECO:0007669"/>
    <property type="project" value="InterPro"/>
</dbReference>